<reference evidence="3" key="2">
    <citation type="submission" date="2025-09" db="UniProtKB">
        <authorList>
            <consortium name="Ensembl"/>
        </authorList>
    </citation>
    <scope>IDENTIFICATION</scope>
</reference>
<proteinExistence type="predicted"/>
<dbReference type="SMART" id="SM00209">
    <property type="entry name" value="TSP1"/>
    <property type="match status" value="5"/>
</dbReference>
<dbReference type="InterPro" id="IPR052065">
    <property type="entry name" value="Compl_asym_regulator"/>
</dbReference>
<evidence type="ECO:0000313" key="4">
    <source>
        <dbReference type="Proteomes" id="UP000472260"/>
    </source>
</evidence>
<reference evidence="3" key="1">
    <citation type="submission" date="2025-08" db="UniProtKB">
        <authorList>
            <consortium name="Ensembl"/>
        </authorList>
    </citation>
    <scope>IDENTIFICATION</scope>
</reference>
<organism evidence="3 4">
    <name type="scientific">Sinocyclocheilus anshuiensis</name>
    <dbReference type="NCBI Taxonomy" id="1608454"/>
    <lineage>
        <taxon>Eukaryota</taxon>
        <taxon>Metazoa</taxon>
        <taxon>Chordata</taxon>
        <taxon>Craniata</taxon>
        <taxon>Vertebrata</taxon>
        <taxon>Euteleostomi</taxon>
        <taxon>Actinopterygii</taxon>
        <taxon>Neopterygii</taxon>
        <taxon>Teleostei</taxon>
        <taxon>Ostariophysi</taxon>
        <taxon>Cypriniformes</taxon>
        <taxon>Cyprinidae</taxon>
        <taxon>Cyprininae</taxon>
        <taxon>Sinocyclocheilus</taxon>
    </lineage>
</organism>
<keyword evidence="4" id="KW-1185">Reference proteome</keyword>
<keyword evidence="1" id="KW-0677">Repeat</keyword>
<dbReference type="PANTHER" id="PTHR22906:SF21">
    <property type="entry name" value="SEMA DOMAIN-CONTAINING PROTEIN"/>
    <property type="match status" value="1"/>
</dbReference>
<dbReference type="Proteomes" id="UP000472260">
    <property type="component" value="Unassembled WGS sequence"/>
</dbReference>
<dbReference type="PRINTS" id="PR01705">
    <property type="entry name" value="TSP1REPEAT"/>
</dbReference>
<accession>A0A671PN95</accession>
<sequence>SWTPWSVCSVTCGAGLQSHYRFLICMNMKTALNVRLVCVVVSAGDGGWSDWSSWTDCSKSCGGGVKSRRRDCDRPVRGGDGDYCEGLGTEVILCSTHHCPVDGGWCQWSEWTPCSKTCGMEWVSRYRSCACPEPRSGGAACPDHTCEAGVLQCDSVPGCHVDGSWGQWAPWLECSARCGGGVKIRTRECDNPAPQSGGRECVGSGRQISVFSVCMMAPVDSGPWFDWSAWSACTVSCGGGSQSRSRSCRTPPCSGMRRQSKTCNTQVCLGTTNTRSALPLSSQKQSLILDIVSVIAA</sequence>
<keyword evidence="2" id="KW-1015">Disulfide bond</keyword>
<dbReference type="Gene3D" id="2.20.100.10">
    <property type="entry name" value="Thrombospondin type-1 (TSP1) repeat"/>
    <property type="match status" value="5"/>
</dbReference>
<protein>
    <submittedName>
        <fullName evidence="3">Uncharacterized protein</fullName>
    </submittedName>
</protein>
<dbReference type="SUPFAM" id="SSF82895">
    <property type="entry name" value="TSP-1 type 1 repeat"/>
    <property type="match status" value="5"/>
</dbReference>
<dbReference type="Ensembl" id="ENSSANT00000063242.1">
    <property type="protein sequence ID" value="ENSSANP00000059457.1"/>
    <property type="gene ID" value="ENSSANG00000029709.1"/>
</dbReference>
<dbReference type="FunFam" id="2.20.100.10:FF:000001">
    <property type="entry name" value="semaphorin-5A isoform X1"/>
    <property type="match status" value="1"/>
</dbReference>
<dbReference type="PROSITE" id="PS50092">
    <property type="entry name" value="TSP1"/>
    <property type="match status" value="4"/>
</dbReference>
<dbReference type="Pfam" id="PF00090">
    <property type="entry name" value="TSP_1"/>
    <property type="match status" value="5"/>
</dbReference>
<dbReference type="PANTHER" id="PTHR22906">
    <property type="entry name" value="PROPERDIN"/>
    <property type="match status" value="1"/>
</dbReference>
<evidence type="ECO:0000313" key="3">
    <source>
        <dbReference type="Ensembl" id="ENSSANP00000059457.1"/>
    </source>
</evidence>
<evidence type="ECO:0000256" key="1">
    <source>
        <dbReference type="ARBA" id="ARBA00022737"/>
    </source>
</evidence>
<name>A0A671PN95_9TELE</name>
<evidence type="ECO:0000256" key="2">
    <source>
        <dbReference type="ARBA" id="ARBA00023157"/>
    </source>
</evidence>
<dbReference type="InterPro" id="IPR036383">
    <property type="entry name" value="TSP1_rpt_sf"/>
</dbReference>
<dbReference type="InterPro" id="IPR000884">
    <property type="entry name" value="TSP1_rpt"/>
</dbReference>
<dbReference type="AlphaFoldDB" id="A0A671PN95"/>
<dbReference type="FunFam" id="2.20.100.10:FF:000007">
    <property type="entry name" value="Thrombospondin 1"/>
    <property type="match status" value="1"/>
</dbReference>